<accession>A0A7N2R339</accession>
<evidence type="ECO:0000256" key="6">
    <source>
        <dbReference type="ARBA" id="ARBA00022989"/>
    </source>
</evidence>
<dbReference type="InterPro" id="IPR036396">
    <property type="entry name" value="Cyt_P450_sf"/>
</dbReference>
<comment type="subcellular location">
    <subcellularLocation>
        <location evidence="1">Membrane</location>
        <topology evidence="1">Single-pass membrane protein</topology>
    </subcellularLocation>
</comment>
<evidence type="ECO:0000256" key="1">
    <source>
        <dbReference type="ARBA" id="ARBA00004167"/>
    </source>
</evidence>
<dbReference type="InterPro" id="IPR050665">
    <property type="entry name" value="Cytochrome_P450_Monooxygen"/>
</dbReference>
<keyword evidence="7" id="KW-0560">Oxidoreductase</keyword>
<dbReference type="OMA" id="THRKHIF"/>
<dbReference type="SUPFAM" id="SSF48264">
    <property type="entry name" value="Cytochrome P450"/>
    <property type="match status" value="1"/>
</dbReference>
<reference evidence="11 12" key="1">
    <citation type="journal article" date="2016" name="G3 (Bethesda)">
        <title>First Draft Assembly and Annotation of the Genome of a California Endemic Oak Quercus lobata Nee (Fagaceae).</title>
        <authorList>
            <person name="Sork V.L."/>
            <person name="Fitz-Gibbon S.T."/>
            <person name="Puiu D."/>
            <person name="Crepeau M."/>
            <person name="Gugger P.F."/>
            <person name="Sherman R."/>
            <person name="Stevens K."/>
            <person name="Langley C.H."/>
            <person name="Pellegrini M."/>
            <person name="Salzberg S.L."/>
        </authorList>
    </citation>
    <scope>NUCLEOTIDE SEQUENCE [LARGE SCALE GENOMIC DNA]</scope>
    <source>
        <strain evidence="11 12">cv. SW786</strain>
    </source>
</reference>
<dbReference type="InterPro" id="IPR002401">
    <property type="entry name" value="Cyt_P450_E_grp-I"/>
</dbReference>
<evidence type="ECO:0000256" key="7">
    <source>
        <dbReference type="ARBA" id="ARBA00023002"/>
    </source>
</evidence>
<dbReference type="PRINTS" id="PR00463">
    <property type="entry name" value="EP450I"/>
</dbReference>
<dbReference type="EnsemblPlants" id="QL04p040979:mrna">
    <property type="protein sequence ID" value="QL04p040979:mrna"/>
    <property type="gene ID" value="QL04p040979"/>
</dbReference>
<comment type="similarity">
    <text evidence="2">Belongs to the cytochrome P450 family.</text>
</comment>
<dbReference type="PANTHER" id="PTHR24282">
    <property type="entry name" value="CYTOCHROME P450 FAMILY MEMBER"/>
    <property type="match status" value="1"/>
</dbReference>
<name>A0A7N2R339_QUELO</name>
<protein>
    <recommendedName>
        <fullName evidence="13">Cytochrome P450</fullName>
    </recommendedName>
</protein>
<evidence type="ECO:0000256" key="5">
    <source>
        <dbReference type="ARBA" id="ARBA00022723"/>
    </source>
</evidence>
<keyword evidence="5" id="KW-0479">Metal-binding</keyword>
<dbReference type="InParanoid" id="A0A7N2R339"/>
<keyword evidence="9" id="KW-0503">Monooxygenase</keyword>
<dbReference type="GO" id="GO:0004497">
    <property type="term" value="F:monooxygenase activity"/>
    <property type="evidence" value="ECO:0007669"/>
    <property type="project" value="UniProtKB-KW"/>
</dbReference>
<dbReference type="GO" id="GO:0005506">
    <property type="term" value="F:iron ion binding"/>
    <property type="evidence" value="ECO:0007669"/>
    <property type="project" value="InterPro"/>
</dbReference>
<dbReference type="Gene3D" id="1.10.630.10">
    <property type="entry name" value="Cytochrome P450"/>
    <property type="match status" value="1"/>
</dbReference>
<dbReference type="GO" id="GO:0016705">
    <property type="term" value="F:oxidoreductase activity, acting on paired donors, with incorporation or reduction of molecular oxygen"/>
    <property type="evidence" value="ECO:0007669"/>
    <property type="project" value="InterPro"/>
</dbReference>
<keyword evidence="3" id="KW-0349">Heme</keyword>
<dbReference type="Proteomes" id="UP000594261">
    <property type="component" value="Chromosome 4"/>
</dbReference>
<dbReference type="InterPro" id="IPR001128">
    <property type="entry name" value="Cyt_P450"/>
</dbReference>
<evidence type="ECO:0000256" key="3">
    <source>
        <dbReference type="ARBA" id="ARBA00022617"/>
    </source>
</evidence>
<dbReference type="GO" id="GO:0016020">
    <property type="term" value="C:membrane"/>
    <property type="evidence" value="ECO:0007669"/>
    <property type="project" value="UniProtKB-SubCell"/>
</dbReference>
<dbReference type="GO" id="GO:0020037">
    <property type="term" value="F:heme binding"/>
    <property type="evidence" value="ECO:0007669"/>
    <property type="project" value="InterPro"/>
</dbReference>
<keyword evidence="4" id="KW-0812">Transmembrane</keyword>
<keyword evidence="6" id="KW-1133">Transmembrane helix</keyword>
<evidence type="ECO:0000256" key="10">
    <source>
        <dbReference type="ARBA" id="ARBA00023136"/>
    </source>
</evidence>
<evidence type="ECO:0000313" key="12">
    <source>
        <dbReference type="Proteomes" id="UP000594261"/>
    </source>
</evidence>
<evidence type="ECO:0008006" key="13">
    <source>
        <dbReference type="Google" id="ProtNLM"/>
    </source>
</evidence>
<evidence type="ECO:0000256" key="4">
    <source>
        <dbReference type="ARBA" id="ARBA00022692"/>
    </source>
</evidence>
<dbReference type="Pfam" id="PF00067">
    <property type="entry name" value="p450"/>
    <property type="match status" value="1"/>
</dbReference>
<evidence type="ECO:0000256" key="8">
    <source>
        <dbReference type="ARBA" id="ARBA00023004"/>
    </source>
</evidence>
<sequence>MDLPLLLLKVSFTIALVGFVSKLIQICDTLILKPERLRSKLRRQGIRGPPPSFLLGNINDMKKMRANSSKTPPGEQAITHNCSSALFPLFELWSKEYGSTFMFSLGNIQILHMNHPDVVKEISICTSLDLGKPSYQHKERGPLLGHGILTSNGATWAHQRKILAPELYMEKVKDMMNLMVESSITLVNSWTNLIESEGGVADVHVDEYMRSFSGDVISRACFGSNYSKGEEIFLKLRELQEQMSKKVLLSGIPVLRYLPTKSNRETWRLQKEVRALIMKVVKERKEGASQNDLLQMIIEGATNSDFGQDETDRFIVDNCKNIYLAGYETTAVSATWTLMLLASNPEWQQRVRSEVLEICADQMPNADMVRKMKTHRKHIFTFSHIFLVTKQLYNIIYSSKHKQNPEKNHQIRTNEGEIAIGEIAIGAIVIGAVGASRSAARCVDRDRDRADGVMRRSRSRSRRRRDASIAIAINAFARSRSLRSTHCDRRRDASIAIAIDAFARSRSLRSTHGAADRDRRIAFGSAMRRSRSTHRDRAKIEAEIAIGALGGWIDRSSRT</sequence>
<keyword evidence="8" id="KW-0408">Iron</keyword>
<dbReference type="PANTHER" id="PTHR24282:SF121">
    <property type="entry name" value="CYTOCHROME P450 714C2-LIKE"/>
    <property type="match status" value="1"/>
</dbReference>
<dbReference type="EMBL" id="LRBV02000004">
    <property type="status" value="NOT_ANNOTATED_CDS"/>
    <property type="molecule type" value="Genomic_DNA"/>
</dbReference>
<organism evidence="11 12">
    <name type="scientific">Quercus lobata</name>
    <name type="common">Valley oak</name>
    <dbReference type="NCBI Taxonomy" id="97700"/>
    <lineage>
        <taxon>Eukaryota</taxon>
        <taxon>Viridiplantae</taxon>
        <taxon>Streptophyta</taxon>
        <taxon>Embryophyta</taxon>
        <taxon>Tracheophyta</taxon>
        <taxon>Spermatophyta</taxon>
        <taxon>Magnoliopsida</taxon>
        <taxon>eudicotyledons</taxon>
        <taxon>Gunneridae</taxon>
        <taxon>Pentapetalae</taxon>
        <taxon>rosids</taxon>
        <taxon>fabids</taxon>
        <taxon>Fagales</taxon>
        <taxon>Fagaceae</taxon>
        <taxon>Quercus</taxon>
    </lineage>
</organism>
<keyword evidence="12" id="KW-1185">Reference proteome</keyword>
<evidence type="ECO:0000256" key="2">
    <source>
        <dbReference type="ARBA" id="ARBA00010617"/>
    </source>
</evidence>
<proteinExistence type="inferred from homology"/>
<keyword evidence="10" id="KW-0472">Membrane</keyword>
<evidence type="ECO:0000313" key="11">
    <source>
        <dbReference type="EnsemblPlants" id="QL04p040979:mrna"/>
    </source>
</evidence>
<dbReference type="Gramene" id="QL04p040979:mrna">
    <property type="protein sequence ID" value="QL04p040979:mrna"/>
    <property type="gene ID" value="QL04p040979"/>
</dbReference>
<evidence type="ECO:0000256" key="9">
    <source>
        <dbReference type="ARBA" id="ARBA00023033"/>
    </source>
</evidence>
<reference evidence="11" key="2">
    <citation type="submission" date="2021-01" db="UniProtKB">
        <authorList>
            <consortium name="EnsemblPlants"/>
        </authorList>
    </citation>
    <scope>IDENTIFICATION</scope>
</reference>
<dbReference type="AlphaFoldDB" id="A0A7N2R339"/>